<dbReference type="PROSITE" id="PS51257">
    <property type="entry name" value="PROKAR_LIPOPROTEIN"/>
    <property type="match status" value="1"/>
</dbReference>
<feature type="region of interest" description="Disordered" evidence="1">
    <location>
        <begin position="204"/>
        <end position="223"/>
    </location>
</feature>
<reference evidence="4" key="1">
    <citation type="journal article" date="2019" name="Int. J. Syst. Evol. Microbiol.">
        <title>The Global Catalogue of Microorganisms (GCM) 10K type strain sequencing project: providing services to taxonomists for standard genome sequencing and annotation.</title>
        <authorList>
            <consortium name="The Broad Institute Genomics Platform"/>
            <consortium name="The Broad Institute Genome Sequencing Center for Infectious Disease"/>
            <person name="Wu L."/>
            <person name="Ma J."/>
        </authorList>
    </citation>
    <scope>NUCLEOTIDE SEQUENCE [LARGE SCALE GENOMIC DNA]</scope>
    <source>
        <strain evidence="4">KCTC 62164</strain>
    </source>
</reference>
<evidence type="ECO:0000256" key="1">
    <source>
        <dbReference type="SAM" id="MobiDB-lite"/>
    </source>
</evidence>
<evidence type="ECO:0000313" key="3">
    <source>
        <dbReference type="EMBL" id="MFC3052181.1"/>
    </source>
</evidence>
<accession>A0ABV7D5R8</accession>
<evidence type="ECO:0000256" key="2">
    <source>
        <dbReference type="SAM" id="SignalP"/>
    </source>
</evidence>
<sequence length="223" mass="25007">MQRIAQVIVMWAVFMLAGCDQAAHVPLVPQAIVGTKAVIRAHGKDLSLEVTDVAEKIVTTELSDWNGELVAQRHFYRGLYPVAGTEGTNQWELEFDHAKLESLFPLSVGKETSFTGNMRDISSGKTYEFWVNLTVAGETPFTLPDGTYTSYVVDIVTKYAWNGEMRRKNEVVYYAPEFSMNLKGVMQEATSQRYWRVISLERPGQASSRPNSGRQRSSGTVMI</sequence>
<keyword evidence="2" id="KW-0732">Signal</keyword>
<dbReference type="Proteomes" id="UP001595444">
    <property type="component" value="Unassembled WGS sequence"/>
</dbReference>
<proteinExistence type="predicted"/>
<name>A0ABV7D5R8_9PROT</name>
<keyword evidence="4" id="KW-1185">Reference proteome</keyword>
<feature type="compositionally biased region" description="Polar residues" evidence="1">
    <location>
        <begin position="205"/>
        <end position="223"/>
    </location>
</feature>
<dbReference type="RefSeq" id="WP_194214132.1">
    <property type="nucleotide sequence ID" value="NZ_CP061205.1"/>
</dbReference>
<comment type="caution">
    <text evidence="3">The sequence shown here is derived from an EMBL/GenBank/DDBJ whole genome shotgun (WGS) entry which is preliminary data.</text>
</comment>
<feature type="chain" id="PRO_5046555704" evidence="2">
    <location>
        <begin position="23"/>
        <end position="223"/>
    </location>
</feature>
<evidence type="ECO:0000313" key="4">
    <source>
        <dbReference type="Proteomes" id="UP001595444"/>
    </source>
</evidence>
<organism evidence="3 4">
    <name type="scientific">Kordiimonas pumila</name>
    <dbReference type="NCBI Taxonomy" id="2161677"/>
    <lineage>
        <taxon>Bacteria</taxon>
        <taxon>Pseudomonadati</taxon>
        <taxon>Pseudomonadota</taxon>
        <taxon>Alphaproteobacteria</taxon>
        <taxon>Kordiimonadales</taxon>
        <taxon>Kordiimonadaceae</taxon>
        <taxon>Kordiimonas</taxon>
    </lineage>
</organism>
<dbReference type="EMBL" id="JBHRSL010000010">
    <property type="protein sequence ID" value="MFC3052181.1"/>
    <property type="molecule type" value="Genomic_DNA"/>
</dbReference>
<protein>
    <submittedName>
        <fullName evidence="3">Uncharacterized protein</fullName>
    </submittedName>
</protein>
<gene>
    <name evidence="3" type="ORF">ACFOKA_09725</name>
</gene>
<feature type="signal peptide" evidence="2">
    <location>
        <begin position="1"/>
        <end position="22"/>
    </location>
</feature>